<gene>
    <name evidence="6" type="primary">ackA</name>
    <name evidence="8" type="ORF">IQ260_15975</name>
</gene>
<dbReference type="InterPro" id="IPR004372">
    <property type="entry name" value="Ac/propionate_kinase"/>
</dbReference>
<evidence type="ECO:0000256" key="6">
    <source>
        <dbReference type="HAMAP-Rule" id="MF_00020"/>
    </source>
</evidence>
<dbReference type="SUPFAM" id="SSF53067">
    <property type="entry name" value="Actin-like ATPase domain"/>
    <property type="match status" value="2"/>
</dbReference>
<dbReference type="GO" id="GO:0008776">
    <property type="term" value="F:acetate kinase activity"/>
    <property type="evidence" value="ECO:0007669"/>
    <property type="project" value="UniProtKB-UniRule"/>
</dbReference>
<dbReference type="EMBL" id="JADEXP010000144">
    <property type="protein sequence ID" value="MBE9068150.1"/>
    <property type="molecule type" value="Genomic_DNA"/>
</dbReference>
<proteinExistence type="inferred from homology"/>
<dbReference type="GO" id="GO:0006083">
    <property type="term" value="P:acetate metabolic process"/>
    <property type="evidence" value="ECO:0007669"/>
    <property type="project" value="TreeGrafter"/>
</dbReference>
<evidence type="ECO:0000256" key="2">
    <source>
        <dbReference type="ARBA" id="ARBA00022679"/>
    </source>
</evidence>
<sequence>MKILVLNAGSSSHKLCLYAWGDAFLPKSAPAPVWQAQIDWYSDRVTVEVSPKAASPGAPLKENKDFTSRRQILSEVLSTLWQGTNPVLHRPDEIDAVGHRVVHGGQTYQTSTLVTPDVKTEISRLRSLAPNHNPANLEGIELMEELLGDTPQIAVFDTAFHRQMPDVAAIYPGPYEWVNQGIRRYGFHGISHQYCSQRAAQLLKRDDLRLIICHLGNGGSLTAVHHGQSIDTTMGFTPLDGLMMGTRSGAIDPGILIYLMRQGYSADQLDQVLNKESGLKGISGISHDLRHIKEAITAGDVRAQLALDIYLHRLKSCVGSMLMGLGGLDVIVFTAGIGEHAASIRTETCKAMAFLGLKLDLVKNEQNPVDQDVAMTDSAVRVLVIHTQEDWAIAQDCWSCIQQMRDSA</sequence>
<keyword evidence="3 6" id="KW-0547">Nucleotide-binding</keyword>
<keyword evidence="4 6" id="KW-0418">Kinase</keyword>
<evidence type="ECO:0000313" key="9">
    <source>
        <dbReference type="Proteomes" id="UP000615026"/>
    </source>
</evidence>
<reference evidence="8" key="1">
    <citation type="submission" date="2020-10" db="EMBL/GenBank/DDBJ databases">
        <authorList>
            <person name="Castelo-Branco R."/>
            <person name="Eusebio N."/>
            <person name="Adriana R."/>
            <person name="Vieira A."/>
            <person name="Brugerolle De Fraissinette N."/>
            <person name="Rezende De Castro R."/>
            <person name="Schneider M.P."/>
            <person name="Vasconcelos V."/>
            <person name="Leao P.N."/>
        </authorList>
    </citation>
    <scope>NUCLEOTIDE SEQUENCE</scope>
    <source>
        <strain evidence="8">LEGE 11479</strain>
    </source>
</reference>
<comment type="subunit">
    <text evidence="6">Homodimer.</text>
</comment>
<evidence type="ECO:0000256" key="5">
    <source>
        <dbReference type="ARBA" id="ARBA00022840"/>
    </source>
</evidence>
<feature type="binding site" evidence="6">
    <location>
        <position position="14"/>
    </location>
    <ligand>
        <name>ATP</name>
        <dbReference type="ChEBI" id="CHEBI:30616"/>
    </ligand>
</feature>
<evidence type="ECO:0000256" key="4">
    <source>
        <dbReference type="ARBA" id="ARBA00022777"/>
    </source>
</evidence>
<dbReference type="InterPro" id="IPR043129">
    <property type="entry name" value="ATPase_NBD"/>
</dbReference>
<evidence type="ECO:0000313" key="8">
    <source>
        <dbReference type="EMBL" id="MBE9068150.1"/>
    </source>
</evidence>
<dbReference type="GO" id="GO:0005524">
    <property type="term" value="F:ATP binding"/>
    <property type="evidence" value="ECO:0007669"/>
    <property type="project" value="UniProtKB-KW"/>
</dbReference>
<feature type="binding site" evidence="6">
    <location>
        <position position="389"/>
    </location>
    <ligand>
        <name>Mg(2+)</name>
        <dbReference type="ChEBI" id="CHEBI:18420"/>
    </ligand>
</feature>
<dbReference type="InterPro" id="IPR023865">
    <property type="entry name" value="Aliphatic_acid_kinase_CS"/>
</dbReference>
<dbReference type="CDD" id="cd24010">
    <property type="entry name" value="ASKHA_NBD_AcK_PK"/>
    <property type="match status" value="1"/>
</dbReference>
<dbReference type="EC" id="2.7.2.1" evidence="6"/>
<feature type="binding site" evidence="6">
    <location>
        <begin position="214"/>
        <end position="218"/>
    </location>
    <ligand>
        <name>ATP</name>
        <dbReference type="ChEBI" id="CHEBI:30616"/>
    </ligand>
</feature>
<dbReference type="AlphaFoldDB" id="A0A929F6F2"/>
<name>A0A929F6F2_LEPEC</name>
<dbReference type="GO" id="GO:0006085">
    <property type="term" value="P:acetyl-CoA biosynthetic process"/>
    <property type="evidence" value="ECO:0007669"/>
    <property type="project" value="UniProtKB-UniRule"/>
</dbReference>
<feature type="binding site" evidence="6">
    <location>
        <begin position="336"/>
        <end position="340"/>
    </location>
    <ligand>
        <name>ATP</name>
        <dbReference type="ChEBI" id="CHEBI:30616"/>
    </ligand>
</feature>
<comment type="similarity">
    <text evidence="1 6 7">Belongs to the acetokinase family.</text>
</comment>
<keyword evidence="2 6" id="KW-0808">Transferase</keyword>
<evidence type="ECO:0000256" key="1">
    <source>
        <dbReference type="ARBA" id="ARBA00008748"/>
    </source>
</evidence>
<feature type="binding site" evidence="6">
    <location>
        <position position="100"/>
    </location>
    <ligand>
        <name>substrate</name>
    </ligand>
</feature>
<organism evidence="8 9">
    <name type="scientific">Leptolyngbya cf. ectocarpi LEGE 11479</name>
    <dbReference type="NCBI Taxonomy" id="1828722"/>
    <lineage>
        <taxon>Bacteria</taxon>
        <taxon>Bacillati</taxon>
        <taxon>Cyanobacteriota</taxon>
        <taxon>Cyanophyceae</taxon>
        <taxon>Leptolyngbyales</taxon>
        <taxon>Leptolyngbyaceae</taxon>
        <taxon>Leptolyngbya group</taxon>
        <taxon>Leptolyngbya</taxon>
    </lineage>
</organism>
<dbReference type="InterPro" id="IPR000890">
    <property type="entry name" value="Aliphatic_acid_kin_short-chain"/>
</dbReference>
<comment type="cofactor">
    <cofactor evidence="6">
        <name>Mg(2+)</name>
        <dbReference type="ChEBI" id="CHEBI:18420"/>
    </cofactor>
    <cofactor evidence="6">
        <name>Mn(2+)</name>
        <dbReference type="ChEBI" id="CHEBI:29035"/>
    </cofactor>
    <text evidence="6">Mg(2+). Can also accept Mn(2+).</text>
</comment>
<comment type="pathway">
    <text evidence="6">Metabolic intermediate biosynthesis; acetyl-CoA biosynthesis; acetyl-CoA from acetate: step 1/2.</text>
</comment>
<accession>A0A929F6F2</accession>
<dbReference type="PROSITE" id="PS01075">
    <property type="entry name" value="ACETATE_KINASE_1"/>
    <property type="match status" value="1"/>
</dbReference>
<feature type="site" description="Transition state stabilizer" evidence="6">
    <location>
        <position position="247"/>
    </location>
</feature>
<dbReference type="RefSeq" id="WP_193994100.1">
    <property type="nucleotide sequence ID" value="NZ_JADEXP010000144.1"/>
</dbReference>
<keyword evidence="6" id="KW-0460">Magnesium</keyword>
<feature type="binding site" evidence="6">
    <location>
        <begin position="288"/>
        <end position="290"/>
    </location>
    <ligand>
        <name>ATP</name>
        <dbReference type="ChEBI" id="CHEBI:30616"/>
    </ligand>
</feature>
<dbReference type="PIRSF" id="PIRSF000722">
    <property type="entry name" value="Acetate_prop_kin"/>
    <property type="match status" value="1"/>
</dbReference>
<comment type="catalytic activity">
    <reaction evidence="6">
        <text>acetate + ATP = acetyl phosphate + ADP</text>
        <dbReference type="Rhea" id="RHEA:11352"/>
        <dbReference type="ChEBI" id="CHEBI:22191"/>
        <dbReference type="ChEBI" id="CHEBI:30089"/>
        <dbReference type="ChEBI" id="CHEBI:30616"/>
        <dbReference type="ChEBI" id="CHEBI:456216"/>
        <dbReference type="EC" id="2.7.2.1"/>
    </reaction>
</comment>
<keyword evidence="9" id="KW-1185">Reference proteome</keyword>
<dbReference type="GO" id="GO:0005737">
    <property type="term" value="C:cytoplasm"/>
    <property type="evidence" value="ECO:0007669"/>
    <property type="project" value="UniProtKB-SubCell"/>
</dbReference>
<feature type="binding site" evidence="6">
    <location>
        <position position="7"/>
    </location>
    <ligand>
        <name>Mg(2+)</name>
        <dbReference type="ChEBI" id="CHEBI:18420"/>
    </ligand>
</feature>
<dbReference type="PRINTS" id="PR00471">
    <property type="entry name" value="ACETATEKNASE"/>
</dbReference>
<protein>
    <recommendedName>
        <fullName evidence="6">Acetate kinase</fullName>
        <ecNumber evidence="6">2.7.2.1</ecNumber>
    </recommendedName>
    <alternativeName>
        <fullName evidence="6">Acetokinase</fullName>
    </alternativeName>
</protein>
<dbReference type="Pfam" id="PF00871">
    <property type="entry name" value="Acetate_kinase"/>
    <property type="match status" value="1"/>
</dbReference>
<evidence type="ECO:0000256" key="3">
    <source>
        <dbReference type="ARBA" id="ARBA00022741"/>
    </source>
</evidence>
<keyword evidence="5 6" id="KW-0067">ATP-binding</keyword>
<dbReference type="GO" id="GO:0000287">
    <property type="term" value="F:magnesium ion binding"/>
    <property type="evidence" value="ECO:0007669"/>
    <property type="project" value="UniProtKB-UniRule"/>
</dbReference>
<feature type="site" description="Transition state stabilizer" evidence="6">
    <location>
        <position position="188"/>
    </location>
</feature>
<comment type="function">
    <text evidence="6">Catalyzes the formation of acetyl phosphate from acetate and ATP. Can also catalyze the reverse reaction.</text>
</comment>
<dbReference type="PANTHER" id="PTHR21060:SF15">
    <property type="entry name" value="ACETATE KINASE-RELATED"/>
    <property type="match status" value="1"/>
</dbReference>
<feature type="active site" description="Proton donor/acceptor" evidence="6">
    <location>
        <position position="157"/>
    </location>
</feature>
<comment type="subcellular location">
    <subcellularLocation>
        <location evidence="6">Cytoplasm</location>
    </subcellularLocation>
</comment>
<evidence type="ECO:0000256" key="7">
    <source>
        <dbReference type="RuleBase" id="RU003835"/>
    </source>
</evidence>
<dbReference type="Gene3D" id="3.30.420.40">
    <property type="match status" value="2"/>
</dbReference>
<dbReference type="Proteomes" id="UP000615026">
    <property type="component" value="Unassembled WGS sequence"/>
</dbReference>
<dbReference type="PANTHER" id="PTHR21060">
    <property type="entry name" value="ACETATE KINASE"/>
    <property type="match status" value="1"/>
</dbReference>
<keyword evidence="6" id="KW-0963">Cytoplasm</keyword>
<dbReference type="HAMAP" id="MF_00020">
    <property type="entry name" value="Acetate_kinase"/>
    <property type="match status" value="1"/>
</dbReference>
<dbReference type="PROSITE" id="PS01076">
    <property type="entry name" value="ACETATE_KINASE_2"/>
    <property type="match status" value="1"/>
</dbReference>
<dbReference type="NCBIfam" id="TIGR00016">
    <property type="entry name" value="ackA"/>
    <property type="match status" value="1"/>
</dbReference>
<comment type="caution">
    <text evidence="8">The sequence shown here is derived from an EMBL/GenBank/DDBJ whole genome shotgun (WGS) entry which is preliminary data.</text>
</comment>
<keyword evidence="6" id="KW-0479">Metal-binding</keyword>